<protein>
    <submittedName>
        <fullName evidence="1">Ankyrin repeat-containing protein</fullName>
    </submittedName>
</protein>
<reference evidence="1" key="1">
    <citation type="submission" date="2022-04" db="EMBL/GenBank/DDBJ databases">
        <title>Chromosome-scale genome assembly of Holotrichia oblita Faldermann.</title>
        <authorList>
            <person name="Rongchong L."/>
        </authorList>
    </citation>
    <scope>NUCLEOTIDE SEQUENCE</scope>
    <source>
        <strain evidence="1">81SQS9</strain>
    </source>
</reference>
<keyword evidence="2" id="KW-1185">Reference proteome</keyword>
<evidence type="ECO:0000313" key="1">
    <source>
        <dbReference type="EMBL" id="KAI4470924.1"/>
    </source>
</evidence>
<organism evidence="1 2">
    <name type="scientific">Holotrichia oblita</name>
    <name type="common">Chafer beetle</name>
    <dbReference type="NCBI Taxonomy" id="644536"/>
    <lineage>
        <taxon>Eukaryota</taxon>
        <taxon>Metazoa</taxon>
        <taxon>Ecdysozoa</taxon>
        <taxon>Arthropoda</taxon>
        <taxon>Hexapoda</taxon>
        <taxon>Insecta</taxon>
        <taxon>Pterygota</taxon>
        <taxon>Neoptera</taxon>
        <taxon>Endopterygota</taxon>
        <taxon>Coleoptera</taxon>
        <taxon>Polyphaga</taxon>
        <taxon>Scarabaeiformia</taxon>
        <taxon>Scarabaeidae</taxon>
        <taxon>Melolonthinae</taxon>
        <taxon>Holotrichia</taxon>
    </lineage>
</organism>
<evidence type="ECO:0000313" key="2">
    <source>
        <dbReference type="Proteomes" id="UP001056778"/>
    </source>
</evidence>
<gene>
    <name evidence="1" type="ORF">MML48_1g00449</name>
</gene>
<name>A0ACB9TVY0_HOLOL</name>
<sequence>MGNKDITKMLIETIDLKKFGSGWLWDAIRFGDIEMAGLLLEAKADPNIERSELECISFVNEIHFRDALKAIRKCCDYNYDVSKMPLDESLSIADALGKTLQNHIPVSYLPLNTAIHSRRNDIVHLLLKNGVNINIKIICYDDAHTSDKEFSECTPLCCAVRSWNVDMVELLLQYGANVNFVESNGLTPLITAIRKEVEMYENDGYFYYTQMSDMFKKRLYNELRTDIVRVIGKLDWSVCKLAFSDRCLQIVEVLLRYGADVNFNLEGGLTPLDEALKRQNWMILEMLLLYGANPNNLNQWNFTDILIILPTENIKIIELLLKNGADPNFKTECYITPLYVAARRRHADMVKLLFEYGASADIITCTHTHWLKVKRTEKLMFLQCYLIWTKCTLLVQFTIQPIPSRF</sequence>
<comment type="caution">
    <text evidence="1">The sequence shown here is derived from an EMBL/GenBank/DDBJ whole genome shotgun (WGS) entry which is preliminary data.</text>
</comment>
<accession>A0ACB9TVY0</accession>
<dbReference type="Proteomes" id="UP001056778">
    <property type="component" value="Chromosome 1"/>
</dbReference>
<proteinExistence type="predicted"/>
<dbReference type="EMBL" id="CM043015">
    <property type="protein sequence ID" value="KAI4470924.1"/>
    <property type="molecule type" value="Genomic_DNA"/>
</dbReference>